<evidence type="ECO:0000259" key="1">
    <source>
        <dbReference type="Pfam" id="PF22917"/>
    </source>
</evidence>
<evidence type="ECO:0000313" key="3">
    <source>
        <dbReference type="Proteomes" id="UP001285263"/>
    </source>
</evidence>
<sequence>MSMRDQAVVVGASGIVGQAVLRAFAETPGWDAVGVSRRLPVNVPLHARHVSVDLTDRDACASVFGAMKDATHLVYAAVNEKPGLVAGWVDRDQMQLNLGMLRNVLEPLQANARGLRHVTLMQGGKAYGIHLDPNLAVPARERWPRHPHDNFYWLQEDYLRERQPHSGWHWTVLRPRLVFGDGLGSNMNPLPAIGVYAALQKARGLPLCYPGGPPRVYQAVDADLIGRACVWAARSIEARNEIFNLANGDEFVWQNVWPVIADAFGMAVGEPQQQHLAETMPPLEAQWAKIVGQHGLQAPPRFREFVGQGFAYADFQLNTGKTGPQPPSLVSTIKIRKAGFTDCMDTEDMLRRWIQRYQELRWLPPRDG</sequence>
<comment type="caution">
    <text evidence="2">The sequence shown here is derived from an EMBL/GenBank/DDBJ whole genome shotgun (WGS) entry which is preliminary data.</text>
</comment>
<accession>A0ABU5DPM9</accession>
<name>A0ABU5DPM9_9BURK</name>
<dbReference type="SUPFAM" id="SSF51735">
    <property type="entry name" value="NAD(P)-binding Rossmann-fold domains"/>
    <property type="match status" value="1"/>
</dbReference>
<dbReference type="PANTHER" id="PTHR32487">
    <property type="entry name" value="3-OXO-DELTA(4,5)-STEROID 5-BETA-REDUCTASE"/>
    <property type="match status" value="1"/>
</dbReference>
<dbReference type="InterPro" id="IPR055222">
    <property type="entry name" value="PRISE-like_Rossmann-fold"/>
</dbReference>
<organism evidence="2 3">
    <name type="scientific">Roseateles agri</name>
    <dbReference type="NCBI Taxonomy" id="3098619"/>
    <lineage>
        <taxon>Bacteria</taxon>
        <taxon>Pseudomonadati</taxon>
        <taxon>Pseudomonadota</taxon>
        <taxon>Betaproteobacteria</taxon>
        <taxon>Burkholderiales</taxon>
        <taxon>Sphaerotilaceae</taxon>
        <taxon>Roseateles</taxon>
    </lineage>
</organism>
<evidence type="ECO:0000313" key="2">
    <source>
        <dbReference type="EMBL" id="MDY0748059.1"/>
    </source>
</evidence>
<dbReference type="EMBL" id="JAXCLA010000009">
    <property type="protein sequence ID" value="MDY0748059.1"/>
    <property type="molecule type" value="Genomic_DNA"/>
</dbReference>
<dbReference type="Proteomes" id="UP001285263">
    <property type="component" value="Unassembled WGS sequence"/>
</dbReference>
<dbReference type="InterPro" id="IPR036291">
    <property type="entry name" value="NAD(P)-bd_dom_sf"/>
</dbReference>
<dbReference type="RefSeq" id="WP_320426025.1">
    <property type="nucleotide sequence ID" value="NZ_JAXCLA010000009.1"/>
</dbReference>
<dbReference type="PANTHER" id="PTHR32487:SF0">
    <property type="entry name" value="3-OXO-DELTA(4,5)-STEROID 5-BETA-REDUCTASE"/>
    <property type="match status" value="1"/>
</dbReference>
<protein>
    <submittedName>
        <fullName evidence="2">SDR family oxidoreductase</fullName>
    </submittedName>
</protein>
<dbReference type="Pfam" id="PF22917">
    <property type="entry name" value="PRISE"/>
    <property type="match status" value="1"/>
</dbReference>
<dbReference type="CDD" id="cd08948">
    <property type="entry name" value="5beta-POR_like_SDR_a"/>
    <property type="match status" value="1"/>
</dbReference>
<feature type="domain" description="PRISE-like Rossmann-fold" evidence="1">
    <location>
        <begin position="90"/>
        <end position="301"/>
    </location>
</feature>
<dbReference type="Gene3D" id="3.40.50.720">
    <property type="entry name" value="NAD(P)-binding Rossmann-like Domain"/>
    <property type="match status" value="1"/>
</dbReference>
<keyword evidence="3" id="KW-1185">Reference proteome</keyword>
<proteinExistence type="predicted"/>
<reference evidence="2 3" key="1">
    <citation type="submission" date="2023-11" db="EMBL/GenBank/DDBJ databases">
        <title>Paucibacter sp. nov., isolated from fresh soil in Korea.</title>
        <authorList>
            <person name="Le N.T.T."/>
        </authorList>
    </citation>
    <scope>NUCLEOTIDE SEQUENCE [LARGE SCALE GENOMIC DNA]</scope>
    <source>
        <strain evidence="2 3">R3-3</strain>
    </source>
</reference>
<gene>
    <name evidence="2" type="ORF">SNE35_26400</name>
</gene>